<dbReference type="Gene3D" id="1.10.10.60">
    <property type="entry name" value="Homeodomain-like"/>
    <property type="match status" value="2"/>
</dbReference>
<evidence type="ECO:0000313" key="6">
    <source>
        <dbReference type="Proteomes" id="UP000190080"/>
    </source>
</evidence>
<protein>
    <submittedName>
        <fullName evidence="5">Transposon Tn10 TetD protein</fullName>
    </submittedName>
</protein>
<keyword evidence="3" id="KW-0804">Transcription</keyword>
<dbReference type="Pfam" id="PF12833">
    <property type="entry name" value="HTH_18"/>
    <property type="match status" value="1"/>
</dbReference>
<dbReference type="STRING" id="1450648.CLORY_27730"/>
<dbReference type="InterPro" id="IPR018060">
    <property type="entry name" value="HTH_AraC"/>
</dbReference>
<keyword evidence="1" id="KW-0805">Transcription regulation</keyword>
<accession>A0A1V4IM83</accession>
<organism evidence="5 6">
    <name type="scientific">Clostridium oryzae</name>
    <dbReference type="NCBI Taxonomy" id="1450648"/>
    <lineage>
        <taxon>Bacteria</taxon>
        <taxon>Bacillati</taxon>
        <taxon>Bacillota</taxon>
        <taxon>Clostridia</taxon>
        <taxon>Eubacteriales</taxon>
        <taxon>Clostridiaceae</taxon>
        <taxon>Clostridium</taxon>
    </lineage>
</organism>
<evidence type="ECO:0000313" key="5">
    <source>
        <dbReference type="EMBL" id="OPJ60597.1"/>
    </source>
</evidence>
<dbReference type="SUPFAM" id="SSF46689">
    <property type="entry name" value="Homeodomain-like"/>
    <property type="match status" value="2"/>
</dbReference>
<dbReference type="OrthoDB" id="45544at2"/>
<evidence type="ECO:0000259" key="4">
    <source>
        <dbReference type="PROSITE" id="PS01124"/>
    </source>
</evidence>
<dbReference type="InterPro" id="IPR050959">
    <property type="entry name" value="MarA-like"/>
</dbReference>
<feature type="domain" description="HTH araC/xylS-type" evidence="4">
    <location>
        <begin position="8"/>
        <end position="106"/>
    </location>
</feature>
<dbReference type="SMART" id="SM00871">
    <property type="entry name" value="AraC_E_bind"/>
    <property type="match status" value="1"/>
</dbReference>
<dbReference type="PANTHER" id="PTHR47504:SF5">
    <property type="entry name" value="RIGHT ORIGIN-BINDING PROTEIN"/>
    <property type="match status" value="1"/>
</dbReference>
<dbReference type="SMART" id="SM00342">
    <property type="entry name" value="HTH_ARAC"/>
    <property type="match status" value="1"/>
</dbReference>
<name>A0A1V4IM83_9CLOT</name>
<dbReference type="InterPro" id="IPR010499">
    <property type="entry name" value="AraC_E-bd"/>
</dbReference>
<dbReference type="GO" id="GO:0003700">
    <property type="term" value="F:DNA-binding transcription factor activity"/>
    <property type="evidence" value="ECO:0007669"/>
    <property type="project" value="InterPro"/>
</dbReference>
<proteinExistence type="predicted"/>
<dbReference type="Pfam" id="PF06445">
    <property type="entry name" value="GyrI-like"/>
    <property type="match status" value="1"/>
</dbReference>
<dbReference type="InterPro" id="IPR009057">
    <property type="entry name" value="Homeodomain-like_sf"/>
</dbReference>
<dbReference type="EMBL" id="MZGV01000030">
    <property type="protein sequence ID" value="OPJ60597.1"/>
    <property type="molecule type" value="Genomic_DNA"/>
</dbReference>
<dbReference type="InterPro" id="IPR029442">
    <property type="entry name" value="GyrI-like"/>
</dbReference>
<reference evidence="5 6" key="1">
    <citation type="submission" date="2017-03" db="EMBL/GenBank/DDBJ databases">
        <title>Genome sequence of Clostridium oryzae DSM 28571.</title>
        <authorList>
            <person name="Poehlein A."/>
            <person name="Daniel R."/>
        </authorList>
    </citation>
    <scope>NUCLEOTIDE SEQUENCE [LARGE SCALE GENOMIC DNA]</scope>
    <source>
        <strain evidence="5 6">DSM 28571</strain>
    </source>
</reference>
<keyword evidence="2" id="KW-0238">DNA-binding</keyword>
<dbReference type="InterPro" id="IPR011256">
    <property type="entry name" value="Reg_factor_effector_dom_sf"/>
</dbReference>
<dbReference type="PANTHER" id="PTHR47504">
    <property type="entry name" value="RIGHT ORIGIN-BINDING PROTEIN"/>
    <property type="match status" value="1"/>
</dbReference>
<dbReference type="GO" id="GO:0043565">
    <property type="term" value="F:sequence-specific DNA binding"/>
    <property type="evidence" value="ECO:0007669"/>
    <property type="project" value="InterPro"/>
</dbReference>
<gene>
    <name evidence="5" type="primary">tetD_6</name>
    <name evidence="5" type="ORF">CLORY_27730</name>
</gene>
<sequence>MDWVDRMNKAVEYVESNLNGEIDSNEISRIMACPFNIFQRSFIQITGIPLSEYIRCRKLTCAAYELQNTDNKVIDIALKYGYKSSDAFSVAFKHIHGVAPSMVRKNNIKLTFYCRLYFALTIKGVDKMNYKITIREPFKVIGRRRTTPYGGGTWAIVKSDGSAETMKELSGHICDLGLCFGFGEDGSNDYMCGIEWDKEDIEEFDSYTYPSATWLIFEANGKISEQVLNQVWQRINHEFLPQSKYKKSGLPTIEKYVLWDDAADICNVEIWIPVAIK</sequence>
<dbReference type="Proteomes" id="UP000190080">
    <property type="component" value="Unassembled WGS sequence"/>
</dbReference>
<dbReference type="PROSITE" id="PS01124">
    <property type="entry name" value="HTH_ARAC_FAMILY_2"/>
    <property type="match status" value="1"/>
</dbReference>
<evidence type="ECO:0000256" key="2">
    <source>
        <dbReference type="ARBA" id="ARBA00023125"/>
    </source>
</evidence>
<dbReference type="PROSITE" id="PS00041">
    <property type="entry name" value="HTH_ARAC_FAMILY_1"/>
    <property type="match status" value="1"/>
</dbReference>
<dbReference type="InterPro" id="IPR018062">
    <property type="entry name" value="HTH_AraC-typ_CS"/>
</dbReference>
<evidence type="ECO:0000256" key="1">
    <source>
        <dbReference type="ARBA" id="ARBA00023015"/>
    </source>
</evidence>
<dbReference type="AlphaFoldDB" id="A0A1V4IM83"/>
<keyword evidence="6" id="KW-1185">Reference proteome</keyword>
<evidence type="ECO:0000256" key="3">
    <source>
        <dbReference type="ARBA" id="ARBA00023163"/>
    </source>
</evidence>
<comment type="caution">
    <text evidence="5">The sequence shown here is derived from an EMBL/GenBank/DDBJ whole genome shotgun (WGS) entry which is preliminary data.</text>
</comment>
<dbReference type="Gene3D" id="3.20.80.10">
    <property type="entry name" value="Regulatory factor, effector binding domain"/>
    <property type="match status" value="1"/>
</dbReference>
<dbReference type="RefSeq" id="WP_079425451.1">
    <property type="nucleotide sequence ID" value="NZ_MZGV01000030.1"/>
</dbReference>
<dbReference type="SUPFAM" id="SSF55136">
    <property type="entry name" value="Probable bacterial effector-binding domain"/>
    <property type="match status" value="1"/>
</dbReference>